<proteinExistence type="predicted"/>
<name>A0AAP2UHG3_9FIRM</name>
<evidence type="ECO:0000313" key="2">
    <source>
        <dbReference type="Proteomes" id="UP001204814"/>
    </source>
</evidence>
<accession>A0AAP2UHG3</accession>
<evidence type="ECO:0008006" key="3">
    <source>
        <dbReference type="Google" id="ProtNLM"/>
    </source>
</evidence>
<dbReference type="AlphaFoldDB" id="A0AAP2UHG3"/>
<dbReference type="RefSeq" id="WP_117347748.1">
    <property type="nucleotide sequence ID" value="NZ_JAJDKX010000005.1"/>
</dbReference>
<evidence type="ECO:0000313" key="1">
    <source>
        <dbReference type="EMBL" id="MCQ5061544.1"/>
    </source>
</evidence>
<dbReference type="Gene3D" id="3.30.70.240">
    <property type="match status" value="1"/>
</dbReference>
<organism evidence="1 2">
    <name type="scientific">Faecalibacillus intestinalis</name>
    <dbReference type="NCBI Taxonomy" id="1982626"/>
    <lineage>
        <taxon>Bacteria</taxon>
        <taxon>Bacillati</taxon>
        <taxon>Bacillota</taxon>
        <taxon>Erysipelotrichia</taxon>
        <taxon>Erysipelotrichales</taxon>
        <taxon>Coprobacillaceae</taxon>
        <taxon>Faecalibacillus</taxon>
    </lineage>
</organism>
<comment type="caution">
    <text evidence="1">The sequence shown here is derived from an EMBL/GenBank/DDBJ whole genome shotgun (WGS) entry which is preliminary data.</text>
</comment>
<gene>
    <name evidence="1" type="ORF">NE542_06815</name>
</gene>
<dbReference type="Proteomes" id="UP001204814">
    <property type="component" value="Unassembled WGS sequence"/>
</dbReference>
<reference evidence="1" key="1">
    <citation type="submission" date="2022-06" db="EMBL/GenBank/DDBJ databases">
        <title>Isolation of gut microbiota from human fecal samples.</title>
        <authorList>
            <person name="Pamer E.G."/>
            <person name="Barat B."/>
            <person name="Waligurski E."/>
            <person name="Medina S."/>
            <person name="Paddock L."/>
            <person name="Mostad J."/>
        </authorList>
    </citation>
    <scope>NUCLEOTIDE SEQUENCE</scope>
    <source>
        <strain evidence="1">DFI.6.24</strain>
    </source>
</reference>
<protein>
    <recommendedName>
        <fullName evidence="3">Virulence factor</fullName>
    </recommendedName>
</protein>
<dbReference type="EMBL" id="JANGBO010000004">
    <property type="protein sequence ID" value="MCQ5061544.1"/>
    <property type="molecule type" value="Genomic_DNA"/>
</dbReference>
<sequence length="104" mass="12368">MLESKKALNFDLSNQALQKYYPSKNYGKAWSDIKGYLLEIGFNHRQYSGYVSIDNISMTYVIQHIIEMSLLFKWLKYCVKEFDVTIVGDEFSLKRYINQENYLD</sequence>